<gene>
    <name evidence="1" type="ORF">skT53_16820</name>
</gene>
<dbReference type="AlphaFoldDB" id="A0A7I8D9M3"/>
<dbReference type="KEGG" id="eff:skT53_16820"/>
<proteinExistence type="predicted"/>
<keyword evidence="2" id="KW-1185">Reference proteome</keyword>
<dbReference type="RefSeq" id="WP_200760674.1">
    <property type="nucleotide sequence ID" value="NZ_AP023366.1"/>
</dbReference>
<accession>A0A7I8D9M3</accession>
<organism evidence="1 2">
    <name type="scientific">Effusibacillus dendaii</name>
    <dbReference type="NCBI Taxonomy" id="2743772"/>
    <lineage>
        <taxon>Bacteria</taxon>
        <taxon>Bacillati</taxon>
        <taxon>Bacillota</taxon>
        <taxon>Bacilli</taxon>
        <taxon>Bacillales</taxon>
        <taxon>Alicyclobacillaceae</taxon>
        <taxon>Effusibacillus</taxon>
    </lineage>
</organism>
<dbReference type="Proteomes" id="UP000593802">
    <property type="component" value="Chromosome"/>
</dbReference>
<protein>
    <submittedName>
        <fullName evidence="1">Uncharacterized protein</fullName>
    </submittedName>
</protein>
<reference evidence="1 2" key="1">
    <citation type="submission" date="2020-08" db="EMBL/GenBank/DDBJ databases">
        <title>Complete Genome Sequence of Effusibacillus dendaii Strain skT53, Isolated from Farmland soil.</title>
        <authorList>
            <person name="Konishi T."/>
            <person name="Kawasaki H."/>
        </authorList>
    </citation>
    <scope>NUCLEOTIDE SEQUENCE [LARGE SCALE GENOMIC DNA]</scope>
    <source>
        <strain evidence="2">skT53</strain>
    </source>
</reference>
<evidence type="ECO:0000313" key="2">
    <source>
        <dbReference type="Proteomes" id="UP000593802"/>
    </source>
</evidence>
<name>A0A7I8D9M3_9BACL</name>
<sequence>MGDCFYGDGYGGGFRGPTFRQRLRGLARSSTLVTVSVNGLTFTGRIIAVDIDNFEMVLTTATAGFPAGSIVNVSFRELNAVAVVV</sequence>
<evidence type="ECO:0000313" key="1">
    <source>
        <dbReference type="EMBL" id="BCJ86697.1"/>
    </source>
</evidence>
<dbReference type="EMBL" id="AP023366">
    <property type="protein sequence ID" value="BCJ86697.1"/>
    <property type="molecule type" value="Genomic_DNA"/>
</dbReference>